<dbReference type="PANTHER" id="PTHR32071:SF57">
    <property type="entry name" value="C4-DICARBOXYLATE TRANSPORT TRANSCRIPTIONAL REGULATORY PROTEIN DCTD"/>
    <property type="match status" value="1"/>
</dbReference>
<dbReference type="InterPro" id="IPR058031">
    <property type="entry name" value="AAA_lid_NorR"/>
</dbReference>
<dbReference type="SUPFAM" id="SSF46689">
    <property type="entry name" value="Homeodomain-like"/>
    <property type="match status" value="1"/>
</dbReference>
<dbReference type="Gene3D" id="3.40.50.300">
    <property type="entry name" value="P-loop containing nucleotide triphosphate hydrolases"/>
    <property type="match status" value="1"/>
</dbReference>
<dbReference type="PROSITE" id="PS50045">
    <property type="entry name" value="SIGMA54_INTERACT_4"/>
    <property type="match status" value="1"/>
</dbReference>
<dbReference type="GO" id="GO:0003677">
    <property type="term" value="F:DNA binding"/>
    <property type="evidence" value="ECO:0007669"/>
    <property type="project" value="UniProtKB-KW"/>
</dbReference>
<dbReference type="AlphaFoldDB" id="A0AAW5F9U9"/>
<dbReference type="NCBIfam" id="TIGR00229">
    <property type="entry name" value="sensory_box"/>
    <property type="match status" value="1"/>
</dbReference>
<dbReference type="EMBL" id="JAINVB010000001">
    <property type="protein sequence ID" value="MCK0088575.1"/>
    <property type="molecule type" value="Genomic_DNA"/>
</dbReference>
<dbReference type="NCBIfam" id="TIGR04381">
    <property type="entry name" value="HTH_TypR"/>
    <property type="match status" value="1"/>
</dbReference>
<dbReference type="SUPFAM" id="SSF52540">
    <property type="entry name" value="P-loop containing nucleoside triphosphate hydrolases"/>
    <property type="match status" value="1"/>
</dbReference>
<dbReference type="PROSITE" id="PS00675">
    <property type="entry name" value="SIGMA54_INTERACT_1"/>
    <property type="match status" value="1"/>
</dbReference>
<evidence type="ECO:0000256" key="4">
    <source>
        <dbReference type="ARBA" id="ARBA00023015"/>
    </source>
</evidence>
<dbReference type="InterPro" id="IPR009057">
    <property type="entry name" value="Homeodomain-like_sf"/>
</dbReference>
<dbReference type="GO" id="GO:0006355">
    <property type="term" value="P:regulation of DNA-templated transcription"/>
    <property type="evidence" value="ECO:0007669"/>
    <property type="project" value="InterPro"/>
</dbReference>
<evidence type="ECO:0000259" key="8">
    <source>
        <dbReference type="PROSITE" id="PS50112"/>
    </source>
</evidence>
<evidence type="ECO:0000313" key="11">
    <source>
        <dbReference type="Proteomes" id="UP001203136"/>
    </source>
</evidence>
<dbReference type="SUPFAM" id="SSF55785">
    <property type="entry name" value="PYP-like sensor domain (PAS domain)"/>
    <property type="match status" value="1"/>
</dbReference>
<evidence type="ECO:0000259" key="9">
    <source>
        <dbReference type="PROSITE" id="PS50113"/>
    </source>
</evidence>
<dbReference type="Pfam" id="PF00158">
    <property type="entry name" value="Sigma54_activat"/>
    <property type="match status" value="1"/>
</dbReference>
<dbReference type="InterPro" id="IPR035965">
    <property type="entry name" value="PAS-like_dom_sf"/>
</dbReference>
<dbReference type="SMART" id="SM00382">
    <property type="entry name" value="AAA"/>
    <property type="match status" value="1"/>
</dbReference>
<dbReference type="Gene3D" id="3.30.450.20">
    <property type="entry name" value="PAS domain"/>
    <property type="match status" value="1"/>
</dbReference>
<keyword evidence="4" id="KW-0805">Transcription regulation</keyword>
<dbReference type="InterPro" id="IPR003593">
    <property type="entry name" value="AAA+_ATPase"/>
</dbReference>
<dbReference type="PROSITE" id="PS50113">
    <property type="entry name" value="PAC"/>
    <property type="match status" value="1"/>
</dbReference>
<evidence type="ECO:0000259" key="7">
    <source>
        <dbReference type="PROSITE" id="PS50045"/>
    </source>
</evidence>
<accession>A0AAW5F9U9</accession>
<dbReference type="InterPro" id="IPR027417">
    <property type="entry name" value="P-loop_NTPase"/>
</dbReference>
<feature type="domain" description="PAC" evidence="9">
    <location>
        <begin position="196"/>
        <end position="246"/>
    </location>
</feature>
<dbReference type="Gene3D" id="1.10.8.60">
    <property type="match status" value="1"/>
</dbReference>
<evidence type="ECO:0000256" key="3">
    <source>
        <dbReference type="ARBA" id="ARBA00022840"/>
    </source>
</evidence>
<keyword evidence="3" id="KW-0067">ATP-binding</keyword>
<dbReference type="InterPro" id="IPR000014">
    <property type="entry name" value="PAS"/>
</dbReference>
<dbReference type="Gene3D" id="1.10.10.60">
    <property type="entry name" value="Homeodomain-like"/>
    <property type="match status" value="1"/>
</dbReference>
<dbReference type="InterPro" id="IPR025662">
    <property type="entry name" value="Sigma_54_int_dom_ATP-bd_1"/>
</dbReference>
<dbReference type="InterPro" id="IPR030828">
    <property type="entry name" value="HTH_TyrR"/>
</dbReference>
<dbReference type="Pfam" id="PF18024">
    <property type="entry name" value="HTH_50"/>
    <property type="match status" value="1"/>
</dbReference>
<keyword evidence="5" id="KW-0804">Transcription</keyword>
<proteinExistence type="predicted"/>
<dbReference type="CDD" id="cd00009">
    <property type="entry name" value="AAA"/>
    <property type="match status" value="1"/>
</dbReference>
<organism evidence="10 11">
    <name type="scientific">Clostridium symbiosum</name>
    <name type="common">Bacteroides symbiosus</name>
    <dbReference type="NCBI Taxonomy" id="1512"/>
    <lineage>
        <taxon>Bacteria</taxon>
        <taxon>Bacillati</taxon>
        <taxon>Bacillota</taxon>
        <taxon>Clostridia</taxon>
        <taxon>Lachnospirales</taxon>
        <taxon>Lachnospiraceae</taxon>
        <taxon>Otoolea</taxon>
    </lineage>
</organism>
<evidence type="ECO:0000256" key="6">
    <source>
        <dbReference type="ARBA" id="ARBA00029500"/>
    </source>
</evidence>
<dbReference type="CDD" id="cd00130">
    <property type="entry name" value="PAS"/>
    <property type="match status" value="1"/>
</dbReference>
<dbReference type="GO" id="GO:0005524">
    <property type="term" value="F:ATP binding"/>
    <property type="evidence" value="ECO:0007669"/>
    <property type="project" value="UniProtKB-KW"/>
</dbReference>
<dbReference type="Pfam" id="PF25601">
    <property type="entry name" value="AAA_lid_14"/>
    <property type="match status" value="1"/>
</dbReference>
<dbReference type="Pfam" id="PF13426">
    <property type="entry name" value="PAS_9"/>
    <property type="match status" value="2"/>
</dbReference>
<dbReference type="Proteomes" id="UP001203136">
    <property type="component" value="Unassembled WGS sequence"/>
</dbReference>
<gene>
    <name evidence="10" type="ORF">K5I21_22485</name>
</gene>
<dbReference type="FunFam" id="3.40.50.300:FF:000006">
    <property type="entry name" value="DNA-binding transcriptional regulator NtrC"/>
    <property type="match status" value="1"/>
</dbReference>
<dbReference type="RefSeq" id="WP_024738855.1">
    <property type="nucleotide sequence ID" value="NZ_JAINVB010000001.1"/>
</dbReference>
<dbReference type="InterPro" id="IPR002078">
    <property type="entry name" value="Sigma_54_int"/>
</dbReference>
<dbReference type="InterPro" id="IPR025944">
    <property type="entry name" value="Sigma_54_int_dom_CS"/>
</dbReference>
<sequence length="575" mass="65871">MKIKPGDSRELSKSSETETEVSTGTILIDQDYHIIYYNEYAKKILSAGDDAIEHRSVRYFLGQTFTLPEEPDSEKSFYYEIQGRQILVTVTRWGGGEEKDVPAYLILLLLEPKLAQNELEEYAKKQVLQDLQEIIEASFDGILVTDAAGNVELVNQGYVHNTGITRKELLGRNILKLVNPVWMKQSVVGMVQEKKETVSLRHMTRNGKSIIVTGTPIFDEQKNIKKIVVNSRDISELYALSEKLESAKKMEEIYMQRLKLQEERGETPDDVVIVNPEMQQVFRLAKKLGNFNTNVLLTGESGVGKDEVAKFIHKNGLRASKPYVAVNCGAVPENLLESELFGYENGAFTGALKCGKKGLFEQAEGGVLFLDEVAEIPQSLQVKLLRALENREIMRLGGTKLIPLNVRIIAATNQDLPAMVKNGSFREDLYYRLNVVNIRIPSLRERKDEIPLLCLKFVHYYNRQYGENKKMTYPVIREFEKYSWPGNIRELKNVIENMFVLSDGEYLNVRDIPWIGRKQKLGNQYEGRTLEEAVEEVERELLREAKEKFHTTRQIAEHLKVNQSTVVRKLKKYQL</sequence>
<evidence type="ECO:0000256" key="1">
    <source>
        <dbReference type="ARBA" id="ARBA00022741"/>
    </source>
</evidence>
<reference evidence="10" key="1">
    <citation type="journal article" date="2022" name="Cell Host Microbe">
        <title>Colonization of the live biotherapeutic product VE303 and modulation of the microbiota and metabolites in healthy volunteers.</title>
        <authorList>
            <person name="Dsouza M."/>
            <person name="Menon R."/>
            <person name="Crossette E."/>
            <person name="Bhattarai S.K."/>
            <person name="Schneider J."/>
            <person name="Kim Y.G."/>
            <person name="Reddy S."/>
            <person name="Caballero S."/>
            <person name="Felix C."/>
            <person name="Cornacchione L."/>
            <person name="Hendrickson J."/>
            <person name="Watson A.R."/>
            <person name="Minot S.S."/>
            <person name="Greenfield N."/>
            <person name="Schopf L."/>
            <person name="Szabady R."/>
            <person name="Patarroyo J."/>
            <person name="Smith W."/>
            <person name="Harrison P."/>
            <person name="Kuijper E.J."/>
            <person name="Kelly C.P."/>
            <person name="Olle B."/>
            <person name="Bobilev D."/>
            <person name="Silber J.L."/>
            <person name="Bucci V."/>
            <person name="Roberts B."/>
            <person name="Faith J."/>
            <person name="Norman J.M."/>
        </authorList>
    </citation>
    <scope>NUCLEOTIDE SEQUENCE</scope>
    <source>
        <strain evidence="10">VE303-04</strain>
    </source>
</reference>
<dbReference type="InterPro" id="IPR000700">
    <property type="entry name" value="PAS-assoc_C"/>
</dbReference>
<keyword evidence="2" id="KW-0058">Aromatic hydrocarbons catabolism</keyword>
<dbReference type="SMART" id="SM00091">
    <property type="entry name" value="PAS"/>
    <property type="match status" value="1"/>
</dbReference>
<evidence type="ECO:0000256" key="2">
    <source>
        <dbReference type="ARBA" id="ARBA00022797"/>
    </source>
</evidence>
<name>A0AAW5F9U9_CLOSY</name>
<dbReference type="PANTHER" id="PTHR32071">
    <property type="entry name" value="TRANSCRIPTIONAL REGULATORY PROTEIN"/>
    <property type="match status" value="1"/>
</dbReference>
<dbReference type="PROSITE" id="PS00688">
    <property type="entry name" value="SIGMA54_INTERACT_3"/>
    <property type="match status" value="1"/>
</dbReference>
<evidence type="ECO:0000313" key="10">
    <source>
        <dbReference type="EMBL" id="MCK0088575.1"/>
    </source>
</evidence>
<dbReference type="PROSITE" id="PS50112">
    <property type="entry name" value="PAS"/>
    <property type="match status" value="1"/>
</dbReference>
<evidence type="ECO:0000256" key="5">
    <source>
        <dbReference type="ARBA" id="ARBA00023163"/>
    </source>
</evidence>
<keyword evidence="1" id="KW-0547">Nucleotide-binding</keyword>
<protein>
    <recommendedName>
        <fullName evidence="6">HTH-type transcriptional regulatory protein TyrR</fullName>
    </recommendedName>
</protein>
<feature type="domain" description="PAS" evidence="8">
    <location>
        <begin position="127"/>
        <end position="180"/>
    </location>
</feature>
<feature type="domain" description="Sigma-54 factor interaction" evidence="7">
    <location>
        <begin position="271"/>
        <end position="500"/>
    </location>
</feature>
<comment type="caution">
    <text evidence="10">The sequence shown here is derived from an EMBL/GenBank/DDBJ whole genome shotgun (WGS) entry which is preliminary data.</text>
</comment>